<dbReference type="Proteomes" id="UP000886803">
    <property type="component" value="Unassembled WGS sequence"/>
</dbReference>
<gene>
    <name evidence="1" type="ORF">H9945_05555</name>
</gene>
<sequence>MYPVSEGYRQAMARPVRTERLTGTLQLTNGETVTFGPADLMSGSVTVDDQCVTGEELQFGCVYLGQAAFQLRTALSRYVLYGAKLQLVYGVQLADGSWEDVPLGVYTVAEAERTSMAVSIHAYDNILALDREYAGPALQGTPFGMLSQIAEHCGLALGMEAADLAGWPNAEETFQLDTNDGCATWRDCAGAVAQLLGAFVTVDRSGALVARRFADEPCRTLAPDARLSAAVADYHCTYSKLVVETADAEYTCDDEGGGLTMTMADAPLFGKGLDTRNQALAEAVFEYLQTVSYVPATVTLPGDPAIDCGDRLALTEPGDATGQAVAETIVTHRIWKFRGAETLKGVGKNPRLATARDREAATLRRLQTQNAENRLIFYNFTNVNAVTAPSGAAVTAAGVRFVTVQATGALLLAQLLLTAVPEDEALTLTVQYILNGLLIGDYCPAQALAAGAHTLALFYPLTEIEADTSCRLEIRLLAAGGTVRLAAGALRGVVTGQGMAATSAWDGNLVLQEFLPAITWQAQALTLAGLADAAPDFEKEASP</sequence>
<evidence type="ECO:0000313" key="1">
    <source>
        <dbReference type="EMBL" id="HJB41949.1"/>
    </source>
</evidence>
<proteinExistence type="predicted"/>
<comment type="caution">
    <text evidence="1">The sequence shown here is derived from an EMBL/GenBank/DDBJ whole genome shotgun (WGS) entry which is preliminary data.</text>
</comment>
<protein>
    <submittedName>
        <fullName evidence="1">Uncharacterized protein</fullName>
    </submittedName>
</protein>
<reference evidence="1" key="2">
    <citation type="submission" date="2021-04" db="EMBL/GenBank/DDBJ databases">
        <authorList>
            <person name="Gilroy R."/>
        </authorList>
    </citation>
    <scope>NUCLEOTIDE SEQUENCE</scope>
    <source>
        <strain evidence="1">ChiBcec8-13705</strain>
    </source>
</reference>
<dbReference type="AlphaFoldDB" id="A0A9D2M6X5"/>
<name>A0A9D2M6X5_9FIRM</name>
<accession>A0A9D2M6X5</accession>
<organism evidence="1 2">
    <name type="scientific">Candidatus Gemmiger avicola</name>
    <dbReference type="NCBI Taxonomy" id="2838605"/>
    <lineage>
        <taxon>Bacteria</taxon>
        <taxon>Bacillati</taxon>
        <taxon>Bacillota</taxon>
        <taxon>Clostridia</taxon>
        <taxon>Eubacteriales</taxon>
        <taxon>Gemmiger</taxon>
    </lineage>
</organism>
<dbReference type="EMBL" id="DWYG01000085">
    <property type="protein sequence ID" value="HJB41949.1"/>
    <property type="molecule type" value="Genomic_DNA"/>
</dbReference>
<evidence type="ECO:0000313" key="2">
    <source>
        <dbReference type="Proteomes" id="UP000886803"/>
    </source>
</evidence>
<reference evidence="1" key="1">
    <citation type="journal article" date="2021" name="PeerJ">
        <title>Extensive microbial diversity within the chicken gut microbiome revealed by metagenomics and culture.</title>
        <authorList>
            <person name="Gilroy R."/>
            <person name="Ravi A."/>
            <person name="Getino M."/>
            <person name="Pursley I."/>
            <person name="Horton D.L."/>
            <person name="Alikhan N.F."/>
            <person name="Baker D."/>
            <person name="Gharbi K."/>
            <person name="Hall N."/>
            <person name="Watson M."/>
            <person name="Adriaenssens E.M."/>
            <person name="Foster-Nyarko E."/>
            <person name="Jarju S."/>
            <person name="Secka A."/>
            <person name="Antonio M."/>
            <person name="Oren A."/>
            <person name="Chaudhuri R.R."/>
            <person name="La Ragione R."/>
            <person name="Hildebrand F."/>
            <person name="Pallen M.J."/>
        </authorList>
    </citation>
    <scope>NUCLEOTIDE SEQUENCE</scope>
    <source>
        <strain evidence="1">ChiBcec8-13705</strain>
    </source>
</reference>